<evidence type="ECO:0000313" key="3">
    <source>
        <dbReference type="Proteomes" id="UP001519271"/>
    </source>
</evidence>
<evidence type="ECO:0000259" key="1">
    <source>
        <dbReference type="SMART" id="SM00507"/>
    </source>
</evidence>
<keyword evidence="3" id="KW-1185">Reference proteome</keyword>
<protein>
    <submittedName>
        <fullName evidence="2">Trigger factor</fullName>
    </submittedName>
</protein>
<reference evidence="2 3" key="1">
    <citation type="submission" date="2021-03" db="EMBL/GenBank/DDBJ databases">
        <title>Genomic Encyclopedia of Type Strains, Phase IV (KMG-IV): sequencing the most valuable type-strain genomes for metagenomic binning, comparative biology and taxonomic classification.</title>
        <authorList>
            <person name="Goeker M."/>
        </authorList>
    </citation>
    <scope>NUCLEOTIDE SEQUENCE [LARGE SCALE GENOMIC DNA]</scope>
    <source>
        <strain evidence="2 3">DSM 6139</strain>
    </source>
</reference>
<dbReference type="InterPro" id="IPR003615">
    <property type="entry name" value="HNH_nuc"/>
</dbReference>
<accession>A0ABS4G746</accession>
<proteinExistence type="predicted"/>
<gene>
    <name evidence="2" type="ORF">J2Z34_002896</name>
</gene>
<organism evidence="2 3">
    <name type="scientific">Youngiibacter multivorans</name>
    <dbReference type="NCBI Taxonomy" id="937251"/>
    <lineage>
        <taxon>Bacteria</taxon>
        <taxon>Bacillati</taxon>
        <taxon>Bacillota</taxon>
        <taxon>Clostridia</taxon>
        <taxon>Eubacteriales</taxon>
        <taxon>Clostridiaceae</taxon>
        <taxon>Youngiibacter</taxon>
    </lineage>
</organism>
<dbReference type="EMBL" id="JAGGKC010000029">
    <property type="protein sequence ID" value="MBP1920385.1"/>
    <property type="molecule type" value="Genomic_DNA"/>
</dbReference>
<comment type="caution">
    <text evidence="2">The sequence shown here is derived from an EMBL/GenBank/DDBJ whole genome shotgun (WGS) entry which is preliminary data.</text>
</comment>
<feature type="domain" description="HNH nuclease" evidence="1">
    <location>
        <begin position="10"/>
        <end position="59"/>
    </location>
</feature>
<dbReference type="SMART" id="SM00507">
    <property type="entry name" value="HNHc"/>
    <property type="match status" value="1"/>
</dbReference>
<name>A0ABS4G746_9CLOT</name>
<dbReference type="CDD" id="cd00085">
    <property type="entry name" value="HNHc"/>
    <property type="match status" value="1"/>
</dbReference>
<dbReference type="RefSeq" id="WP_209460561.1">
    <property type="nucleotide sequence ID" value="NZ_JAGGKC010000029.1"/>
</dbReference>
<sequence length="255" mass="29201">MANIRNIPEPVKRIVRQRCGFGCIICGHPIIEYHHINEWAVVKEHQPDNITLLCPSHHSDVTANRIPISTILHANKNPYCVLNQYSSPYNIFHSQDKDYSVLIGSLCFHMIHSTDIFSQLTPLMIDHMRIIQLVKIENKLGLFINIFDKNNKLVLRVYNNELVLSTGLWDITYISNKLTLKENKQNLLCEMEFNTPNGLTITKANLYYNNHHVVIDKKGIQNQNIHLSELDVYSPVGVGIGSLPPNTKAAVYIHR</sequence>
<dbReference type="Proteomes" id="UP001519271">
    <property type="component" value="Unassembled WGS sequence"/>
</dbReference>
<evidence type="ECO:0000313" key="2">
    <source>
        <dbReference type="EMBL" id="MBP1920385.1"/>
    </source>
</evidence>